<dbReference type="RefSeq" id="XP_016641518.1">
    <property type="nucleotide sequence ID" value="XM_016788881.1"/>
</dbReference>
<name>A0A084G307_PSEDA</name>
<dbReference type="EMBL" id="JOWA01000108">
    <property type="protein sequence ID" value="KEZ41719.1"/>
    <property type="molecule type" value="Genomic_DNA"/>
</dbReference>
<dbReference type="HOGENOM" id="CLU_505421_0_0_1"/>
<feature type="coiled-coil region" evidence="1">
    <location>
        <begin position="34"/>
        <end position="64"/>
    </location>
</feature>
<comment type="caution">
    <text evidence="2">The sequence shown here is derived from an EMBL/GenBank/DDBJ whole genome shotgun (WGS) entry which is preliminary data.</text>
</comment>
<organism evidence="2 3">
    <name type="scientific">Pseudallescheria apiosperma</name>
    <name type="common">Scedosporium apiospermum</name>
    <dbReference type="NCBI Taxonomy" id="563466"/>
    <lineage>
        <taxon>Eukaryota</taxon>
        <taxon>Fungi</taxon>
        <taxon>Dikarya</taxon>
        <taxon>Ascomycota</taxon>
        <taxon>Pezizomycotina</taxon>
        <taxon>Sordariomycetes</taxon>
        <taxon>Hypocreomycetidae</taxon>
        <taxon>Microascales</taxon>
        <taxon>Microascaceae</taxon>
        <taxon>Scedosporium</taxon>
    </lineage>
</organism>
<dbReference type="VEuPathDB" id="FungiDB:SAPIO_CDS6908"/>
<dbReference type="AlphaFoldDB" id="A0A084G307"/>
<gene>
    <name evidence="2" type="ORF">SAPIO_CDS6908</name>
</gene>
<evidence type="ECO:0000313" key="3">
    <source>
        <dbReference type="Proteomes" id="UP000028545"/>
    </source>
</evidence>
<accession>A0A084G307</accession>
<keyword evidence="1" id="KW-0175">Coiled coil</keyword>
<reference evidence="2 3" key="1">
    <citation type="journal article" date="2014" name="Genome Announc.">
        <title>Draft genome sequence of the pathogenic fungus Scedosporium apiospermum.</title>
        <authorList>
            <person name="Vandeputte P."/>
            <person name="Ghamrawi S."/>
            <person name="Rechenmann M."/>
            <person name="Iltis A."/>
            <person name="Giraud S."/>
            <person name="Fleury M."/>
            <person name="Thornton C."/>
            <person name="Delhaes L."/>
            <person name="Meyer W."/>
            <person name="Papon N."/>
            <person name="Bouchara J.P."/>
        </authorList>
    </citation>
    <scope>NUCLEOTIDE SEQUENCE [LARGE SCALE GENOMIC DNA]</scope>
    <source>
        <strain evidence="2 3">IHEM 14462</strain>
    </source>
</reference>
<protein>
    <recommendedName>
        <fullName evidence="4">Fungal N-terminal domain-containing protein</fullName>
    </recommendedName>
</protein>
<evidence type="ECO:0008006" key="4">
    <source>
        <dbReference type="Google" id="ProtNLM"/>
    </source>
</evidence>
<dbReference type="GeneID" id="27725980"/>
<dbReference type="Proteomes" id="UP000028545">
    <property type="component" value="Unassembled WGS sequence"/>
</dbReference>
<evidence type="ECO:0000256" key="1">
    <source>
        <dbReference type="SAM" id="Coils"/>
    </source>
</evidence>
<sequence>MDPLTGLGALSGAAQLLDASIKFSHSAYRFLDSLKHATEDIRLLRKALQETEVLMRDIQSYTAELQRSPPSALVDSVSHDSIVQITQQFSSDMQALRNYLPTETTTPSLSKRFRFAIDRRSIWEIIQRLEQRKSSATVALAVIGRFHDVKLRDAVQRLGAGNSVISCSLEEQRRDILAQSQKLEEIQTWVLECLKGKPADPTPANVLHGQVQPTESTVNHHQEYSEWQFTTGCQDILARIIRAELRQQLKPISDRLADVSGLIDGIAVASATHSTQSAPIFSQVGKQPSRIEVATYYGAFKTCRYILHETGSEGQRLLEGRLGYDKWRFALLAAYIREPFVLKETLQLFQGYNYFFVRRPFIHSIWSCIYRRRHIVGVDYESIIQRTTLLIEFGIPLLPFQGMEINDPGRSAFLLDLYLRTGGDPNGLDEHGRLGIISILEAVDSRNDPCSCLGKLMSLIRAGADVYHVQSGDDPESARTLTDIAYDLDVEDLWFEALERCGLNVDDVCDESDRRLEEHRRLHGAKRTGVDTLEGFSVS</sequence>
<dbReference type="KEGG" id="sapo:SAPIO_CDS6908"/>
<proteinExistence type="predicted"/>
<dbReference type="OrthoDB" id="3787958at2759"/>
<keyword evidence="3" id="KW-1185">Reference proteome</keyword>
<evidence type="ECO:0000313" key="2">
    <source>
        <dbReference type="EMBL" id="KEZ41719.1"/>
    </source>
</evidence>